<keyword evidence="10 17" id="KW-0067">ATP-binding</keyword>
<feature type="transmembrane region" description="Helical" evidence="17">
    <location>
        <begin position="375"/>
        <end position="397"/>
    </location>
</feature>
<dbReference type="Gene3D" id="3.40.50.1000">
    <property type="entry name" value="HAD superfamily/HAD-like"/>
    <property type="match status" value="1"/>
</dbReference>
<evidence type="ECO:0000256" key="3">
    <source>
        <dbReference type="ARBA" id="ARBA00012517"/>
    </source>
</evidence>
<keyword evidence="7 17" id="KW-0479">Metal-binding</keyword>
<dbReference type="InterPro" id="IPR023214">
    <property type="entry name" value="HAD_sf"/>
</dbReference>
<dbReference type="FunFam" id="2.70.150.10:FF:000020">
    <property type="entry name" value="Copper-exporting P-type ATPase A"/>
    <property type="match status" value="1"/>
</dbReference>
<dbReference type="InterPro" id="IPR059000">
    <property type="entry name" value="ATPase_P-type_domA"/>
</dbReference>
<feature type="transmembrane region" description="Helical" evidence="17">
    <location>
        <begin position="128"/>
        <end position="144"/>
    </location>
</feature>
<dbReference type="InterPro" id="IPR044492">
    <property type="entry name" value="P_typ_ATPase_HD_dom"/>
</dbReference>
<evidence type="ECO:0000256" key="10">
    <source>
        <dbReference type="ARBA" id="ARBA00022840"/>
    </source>
</evidence>
<feature type="transmembrane region" description="Helical" evidence="17">
    <location>
        <begin position="347"/>
        <end position="369"/>
    </location>
</feature>
<dbReference type="SUPFAM" id="SSF55008">
    <property type="entry name" value="HMA, heavy metal-associated domain"/>
    <property type="match status" value="1"/>
</dbReference>
<dbReference type="SUPFAM" id="SSF81665">
    <property type="entry name" value="Calcium ATPase, transmembrane domain M"/>
    <property type="match status" value="1"/>
</dbReference>
<keyword evidence="11" id="KW-1278">Translocase</keyword>
<dbReference type="GO" id="GO:0140581">
    <property type="term" value="F:P-type monovalent copper transporter activity"/>
    <property type="evidence" value="ECO:0007669"/>
    <property type="project" value="UniProtKB-EC"/>
</dbReference>
<proteinExistence type="inferred from homology"/>
<keyword evidence="4" id="KW-0813">Transport</keyword>
<dbReference type="InterPro" id="IPR008250">
    <property type="entry name" value="ATPase_P-typ_transduc_dom_A_sf"/>
</dbReference>
<keyword evidence="6 17" id="KW-0812">Transmembrane</keyword>
<dbReference type="Gene3D" id="3.30.70.100">
    <property type="match status" value="1"/>
</dbReference>
<evidence type="ECO:0000256" key="6">
    <source>
        <dbReference type="ARBA" id="ARBA00022692"/>
    </source>
</evidence>
<dbReference type="Gene3D" id="3.40.1110.10">
    <property type="entry name" value="Calcium-transporting ATPase, cytoplasmic domain N"/>
    <property type="match status" value="1"/>
</dbReference>
<evidence type="ECO:0000313" key="20">
    <source>
        <dbReference type="Proteomes" id="UP000182015"/>
    </source>
</evidence>
<evidence type="ECO:0000256" key="11">
    <source>
        <dbReference type="ARBA" id="ARBA00022967"/>
    </source>
</evidence>
<dbReference type="SUPFAM" id="SSF56784">
    <property type="entry name" value="HAD-like"/>
    <property type="match status" value="1"/>
</dbReference>
<evidence type="ECO:0000256" key="12">
    <source>
        <dbReference type="ARBA" id="ARBA00022989"/>
    </source>
</evidence>
<keyword evidence="9" id="KW-0187">Copper transport</keyword>
<evidence type="ECO:0000256" key="13">
    <source>
        <dbReference type="ARBA" id="ARBA00023008"/>
    </source>
</evidence>
<dbReference type="PRINTS" id="PR00943">
    <property type="entry name" value="CUATPASE"/>
</dbReference>
<keyword evidence="20" id="KW-1185">Reference proteome</keyword>
<keyword evidence="15 17" id="KW-0472">Membrane</keyword>
<dbReference type="SFLD" id="SFLDS00003">
    <property type="entry name" value="Haloacid_Dehalogenase"/>
    <property type="match status" value="1"/>
</dbReference>
<dbReference type="Pfam" id="PF00403">
    <property type="entry name" value="HMA"/>
    <property type="match status" value="1"/>
</dbReference>
<dbReference type="EMBL" id="LZDD01000002">
    <property type="protein sequence ID" value="OJF71544.1"/>
    <property type="molecule type" value="Genomic_DNA"/>
</dbReference>
<dbReference type="PROSITE" id="PS50846">
    <property type="entry name" value="HMA_2"/>
    <property type="match status" value="1"/>
</dbReference>
<dbReference type="InterPro" id="IPR001757">
    <property type="entry name" value="P_typ_ATPase"/>
</dbReference>
<comment type="caution">
    <text evidence="19">The sequence shown here is derived from an EMBL/GenBank/DDBJ whole genome shotgun (WGS) entry which is preliminary data.</text>
</comment>
<dbReference type="GO" id="GO:0005524">
    <property type="term" value="F:ATP binding"/>
    <property type="evidence" value="ECO:0007669"/>
    <property type="project" value="UniProtKB-UniRule"/>
</dbReference>
<dbReference type="GO" id="GO:0005507">
    <property type="term" value="F:copper ion binding"/>
    <property type="evidence" value="ECO:0007669"/>
    <property type="project" value="TreeGrafter"/>
</dbReference>
<dbReference type="Pfam" id="PF00122">
    <property type="entry name" value="E1-E2_ATPase"/>
    <property type="match status" value="1"/>
</dbReference>
<sequence>MKEEVYLIDGMTCAACALTVEKAVKKLAATETANVNLTTEKLRVTYQENALTSDDITKAVSEAGYQAHLYLSEVEQDLPKRQDEKSKKLWQQFLWSSLFTIPLLYISMGSMLGLPLPAIISPMQAPKNFALIQLLLSLPVLYLNRSYYQSGFKSLFKGHPNMDSLVALATTFAFIYSLFATKQILSGMAHYQHSLYFESAVVILTLITLGNFFENKSKSRTSQAIQKLLALKSNEVRVIRGDQQELIELSQVQLGDQVMVKPGEKIPVDGQVLSGQSYVDESMLTGESVPNEKKVGESVYTGTINGQGNLILKVTKRQEETFLAQIIQLVENAQSSKAPIAKIADQVSGIFVPIVIVLALITLLFWLLVMKEGMTFSLSTAIAVLVIACPCALGLATPTAIMVGSGRAAELGILFKSGQDLEQLQAVKTIVFDKTGTITQGQPQVSQIINLDPNEKDLLAEVASLEAMSEHPLGQAIVAKAKAEKLVLTPVQDFKTITGQGLAGKIKNQEFLVGNKALMESHQVTLSQQLLEQVATLPEQGTIVYLAKNKELKALILIEDQVKLDSQKTIQELHKSGIKTVLLTGDNQRTAQAIANQVGIDQVYAEVMPDQKAQMIESLKGKEGLVAMVGDGINDAPALASADLGIAVGSGTDIAIESANILLMHPQLLDLVTAMSLSRKTIHIIKENLFWAFFYNVLMIPVAMGILHLFGGPLLNPMLAGLAMSLSSISVVLNALRLKKVIL</sequence>
<feature type="transmembrane region" description="Helical" evidence="17">
    <location>
        <begin position="89"/>
        <end position="108"/>
    </location>
</feature>
<evidence type="ECO:0000256" key="15">
    <source>
        <dbReference type="ARBA" id="ARBA00023136"/>
    </source>
</evidence>
<evidence type="ECO:0000256" key="1">
    <source>
        <dbReference type="ARBA" id="ARBA00004651"/>
    </source>
</evidence>
<dbReference type="PRINTS" id="PR00119">
    <property type="entry name" value="CATATPASE"/>
</dbReference>
<evidence type="ECO:0000256" key="2">
    <source>
        <dbReference type="ARBA" id="ARBA00006024"/>
    </source>
</evidence>
<evidence type="ECO:0000256" key="9">
    <source>
        <dbReference type="ARBA" id="ARBA00022796"/>
    </source>
</evidence>
<evidence type="ECO:0000256" key="5">
    <source>
        <dbReference type="ARBA" id="ARBA00022475"/>
    </source>
</evidence>
<evidence type="ECO:0000256" key="4">
    <source>
        <dbReference type="ARBA" id="ARBA00022448"/>
    </source>
</evidence>
<keyword evidence="12 17" id="KW-1133">Transmembrane helix</keyword>
<dbReference type="GO" id="GO:0055070">
    <property type="term" value="P:copper ion homeostasis"/>
    <property type="evidence" value="ECO:0007669"/>
    <property type="project" value="TreeGrafter"/>
</dbReference>
<dbReference type="EC" id="7.2.2.8" evidence="3"/>
<dbReference type="GO" id="GO:0005886">
    <property type="term" value="C:plasma membrane"/>
    <property type="evidence" value="ECO:0007669"/>
    <property type="project" value="UniProtKB-SubCell"/>
</dbReference>
<accession>A0A1L8ML93</accession>
<evidence type="ECO:0000256" key="8">
    <source>
        <dbReference type="ARBA" id="ARBA00022741"/>
    </source>
</evidence>
<dbReference type="CDD" id="cd00371">
    <property type="entry name" value="HMA"/>
    <property type="match status" value="1"/>
</dbReference>
<dbReference type="InterPro" id="IPR023298">
    <property type="entry name" value="ATPase_P-typ_TM_dom_sf"/>
</dbReference>
<dbReference type="InterPro" id="IPR036163">
    <property type="entry name" value="HMA_dom_sf"/>
</dbReference>
<dbReference type="SFLD" id="SFLDF00027">
    <property type="entry name" value="p-type_atpase"/>
    <property type="match status" value="1"/>
</dbReference>
<dbReference type="SFLD" id="SFLDG00002">
    <property type="entry name" value="C1.7:_P-type_atpase_like"/>
    <property type="match status" value="1"/>
</dbReference>
<comment type="catalytic activity">
    <reaction evidence="16">
        <text>Cu(+)(in) + ATP + H2O = Cu(+)(out) + ADP + phosphate + H(+)</text>
        <dbReference type="Rhea" id="RHEA:25792"/>
        <dbReference type="ChEBI" id="CHEBI:15377"/>
        <dbReference type="ChEBI" id="CHEBI:15378"/>
        <dbReference type="ChEBI" id="CHEBI:30616"/>
        <dbReference type="ChEBI" id="CHEBI:43474"/>
        <dbReference type="ChEBI" id="CHEBI:49552"/>
        <dbReference type="ChEBI" id="CHEBI:456216"/>
        <dbReference type="EC" id="7.2.2.8"/>
    </reaction>
</comment>
<dbReference type="GO" id="GO:0043682">
    <property type="term" value="F:P-type divalent copper transporter activity"/>
    <property type="evidence" value="ECO:0007669"/>
    <property type="project" value="TreeGrafter"/>
</dbReference>
<dbReference type="PANTHER" id="PTHR43520:SF8">
    <property type="entry name" value="P-TYPE CU(+) TRANSPORTER"/>
    <property type="match status" value="1"/>
</dbReference>
<evidence type="ECO:0000256" key="16">
    <source>
        <dbReference type="ARBA" id="ARBA00049289"/>
    </source>
</evidence>
<comment type="similarity">
    <text evidence="2 17">Belongs to the cation transport ATPase (P-type) (TC 3.A.3) family. Type IB subfamily.</text>
</comment>
<dbReference type="Gene3D" id="2.70.150.10">
    <property type="entry name" value="Calcium-transporting ATPase, cytoplasmic transduction domain A"/>
    <property type="match status" value="1"/>
</dbReference>
<dbReference type="PROSITE" id="PS01047">
    <property type="entry name" value="HMA_1"/>
    <property type="match status" value="1"/>
</dbReference>
<feature type="transmembrane region" description="Helical" evidence="17">
    <location>
        <begin position="165"/>
        <end position="189"/>
    </location>
</feature>
<feature type="transmembrane region" description="Helical" evidence="17">
    <location>
        <begin position="717"/>
        <end position="736"/>
    </location>
</feature>
<dbReference type="InterPro" id="IPR006121">
    <property type="entry name" value="HMA_dom"/>
</dbReference>
<keyword evidence="13" id="KW-0186">Copper</keyword>
<gene>
    <name evidence="19" type="ORF">A9Q68_06050</name>
</gene>
<dbReference type="GO" id="GO:0016887">
    <property type="term" value="F:ATP hydrolysis activity"/>
    <property type="evidence" value="ECO:0007669"/>
    <property type="project" value="InterPro"/>
</dbReference>
<feature type="transmembrane region" description="Helical" evidence="17">
    <location>
        <begin position="195"/>
        <end position="213"/>
    </location>
</feature>
<feature type="domain" description="HMA" evidence="18">
    <location>
        <begin position="2"/>
        <end position="68"/>
    </location>
</feature>
<dbReference type="InterPro" id="IPR017969">
    <property type="entry name" value="Heavy-metal-associated_CS"/>
</dbReference>
<dbReference type="InterPro" id="IPR036412">
    <property type="entry name" value="HAD-like_sf"/>
</dbReference>
<dbReference type="InterPro" id="IPR027256">
    <property type="entry name" value="P-typ_ATPase_IB"/>
</dbReference>
<evidence type="ECO:0000256" key="7">
    <source>
        <dbReference type="ARBA" id="ARBA00022723"/>
    </source>
</evidence>
<dbReference type="InterPro" id="IPR018303">
    <property type="entry name" value="ATPase_P-typ_P_site"/>
</dbReference>
<evidence type="ECO:0000256" key="14">
    <source>
        <dbReference type="ARBA" id="ARBA00023065"/>
    </source>
</evidence>
<keyword evidence="14" id="KW-0406">Ion transport</keyword>
<feature type="transmembrane region" description="Helical" evidence="17">
    <location>
        <begin position="689"/>
        <end position="711"/>
    </location>
</feature>
<dbReference type="InterPro" id="IPR023299">
    <property type="entry name" value="ATPase_P-typ_cyto_dom_N"/>
</dbReference>
<dbReference type="PANTHER" id="PTHR43520">
    <property type="entry name" value="ATP7, ISOFORM B"/>
    <property type="match status" value="1"/>
</dbReference>
<dbReference type="PROSITE" id="PS00154">
    <property type="entry name" value="ATPASE_E1_E2"/>
    <property type="match status" value="1"/>
</dbReference>
<dbReference type="NCBIfam" id="TIGR01494">
    <property type="entry name" value="ATPase_P-type"/>
    <property type="match status" value="1"/>
</dbReference>
<dbReference type="AlphaFoldDB" id="A0A1L8ML93"/>
<dbReference type="NCBIfam" id="TIGR01525">
    <property type="entry name" value="ATPase-IB_hvy"/>
    <property type="match status" value="1"/>
</dbReference>
<dbReference type="FunFam" id="3.30.70.100:FF:000005">
    <property type="entry name" value="Copper-exporting P-type ATPase A"/>
    <property type="match status" value="1"/>
</dbReference>
<organism evidence="19 20">
    <name type="scientific">Streptococcus bovimastitidis</name>
    <dbReference type="NCBI Taxonomy" id="1856638"/>
    <lineage>
        <taxon>Bacteria</taxon>
        <taxon>Bacillati</taxon>
        <taxon>Bacillota</taxon>
        <taxon>Bacilli</taxon>
        <taxon>Lactobacillales</taxon>
        <taxon>Streptococcaceae</taxon>
        <taxon>Streptococcus</taxon>
    </lineage>
</organism>
<evidence type="ECO:0000259" key="18">
    <source>
        <dbReference type="PROSITE" id="PS50846"/>
    </source>
</evidence>
<dbReference type="Proteomes" id="UP000182015">
    <property type="component" value="Unassembled WGS sequence"/>
</dbReference>
<dbReference type="STRING" id="1856638.A9Q68_06050"/>
<comment type="subcellular location">
    <subcellularLocation>
        <location evidence="1">Cell membrane</location>
        <topology evidence="1">Multi-pass membrane protein</topology>
    </subcellularLocation>
</comment>
<protein>
    <recommendedName>
        <fullName evidence="3">P-type Cu(+) transporter</fullName>
        <ecNumber evidence="3">7.2.2.8</ecNumber>
    </recommendedName>
</protein>
<dbReference type="NCBIfam" id="TIGR01511">
    <property type="entry name" value="ATPase-IB1_Cu"/>
    <property type="match status" value="1"/>
</dbReference>
<evidence type="ECO:0000256" key="17">
    <source>
        <dbReference type="RuleBase" id="RU362081"/>
    </source>
</evidence>
<dbReference type="Pfam" id="PF00702">
    <property type="entry name" value="Hydrolase"/>
    <property type="match status" value="1"/>
</dbReference>
<dbReference type="RefSeq" id="WP_071793800.1">
    <property type="nucleotide sequence ID" value="NZ_LZDD01000002.1"/>
</dbReference>
<keyword evidence="5 17" id="KW-1003">Cell membrane</keyword>
<evidence type="ECO:0000313" key="19">
    <source>
        <dbReference type="EMBL" id="OJF71544.1"/>
    </source>
</evidence>
<dbReference type="OrthoDB" id="9813266at2"/>
<name>A0A1L8ML93_9STRE</name>
<dbReference type="SUPFAM" id="SSF81653">
    <property type="entry name" value="Calcium ATPase, transduction domain A"/>
    <property type="match status" value="1"/>
</dbReference>
<keyword evidence="8 17" id="KW-0547">Nucleotide-binding</keyword>
<reference evidence="20" key="1">
    <citation type="submission" date="2016-06" db="EMBL/GenBank/DDBJ databases">
        <authorList>
            <person name="de Vries S.P.W."/>
            <person name="Hadjirin N.F."/>
            <person name="Lay E.M."/>
            <person name="Zadoks R.N."/>
            <person name="Peacock S.J."/>
            <person name="Parkhill J."/>
            <person name="Grant A.J."/>
            <person name="Mcdougall S."/>
            <person name="Holmes M.A."/>
        </authorList>
    </citation>
    <scope>NUCLEOTIDE SEQUENCE [LARGE SCALE GENOMIC DNA]</scope>
    <source>
        <strain evidence="20">NZ1587</strain>
    </source>
</reference>
<dbReference type="CDD" id="cd02094">
    <property type="entry name" value="P-type_ATPase_Cu-like"/>
    <property type="match status" value="1"/>
</dbReference>